<dbReference type="EMBL" id="KN822021">
    <property type="protein sequence ID" value="KIM65698.1"/>
    <property type="molecule type" value="Genomic_DNA"/>
</dbReference>
<organism evidence="2 3">
    <name type="scientific">Scleroderma citrinum Foug A</name>
    <dbReference type="NCBI Taxonomy" id="1036808"/>
    <lineage>
        <taxon>Eukaryota</taxon>
        <taxon>Fungi</taxon>
        <taxon>Dikarya</taxon>
        <taxon>Basidiomycota</taxon>
        <taxon>Agaricomycotina</taxon>
        <taxon>Agaricomycetes</taxon>
        <taxon>Agaricomycetidae</taxon>
        <taxon>Boletales</taxon>
        <taxon>Sclerodermatineae</taxon>
        <taxon>Sclerodermataceae</taxon>
        <taxon>Scleroderma</taxon>
    </lineage>
</organism>
<accession>A0A0C2ZW52</accession>
<keyword evidence="3" id="KW-1185">Reference proteome</keyword>
<feature type="region of interest" description="Disordered" evidence="1">
    <location>
        <begin position="42"/>
        <end position="81"/>
    </location>
</feature>
<proteinExistence type="predicted"/>
<reference evidence="3" key="2">
    <citation type="submission" date="2015-01" db="EMBL/GenBank/DDBJ databases">
        <title>Evolutionary Origins and Diversification of the Mycorrhizal Mutualists.</title>
        <authorList>
            <consortium name="DOE Joint Genome Institute"/>
            <consortium name="Mycorrhizal Genomics Consortium"/>
            <person name="Kohler A."/>
            <person name="Kuo A."/>
            <person name="Nagy L.G."/>
            <person name="Floudas D."/>
            <person name="Copeland A."/>
            <person name="Barry K.W."/>
            <person name="Cichocki N."/>
            <person name="Veneault-Fourrey C."/>
            <person name="LaButti K."/>
            <person name="Lindquist E.A."/>
            <person name="Lipzen A."/>
            <person name="Lundell T."/>
            <person name="Morin E."/>
            <person name="Murat C."/>
            <person name="Riley R."/>
            <person name="Ohm R."/>
            <person name="Sun H."/>
            <person name="Tunlid A."/>
            <person name="Henrissat B."/>
            <person name="Grigoriev I.V."/>
            <person name="Hibbett D.S."/>
            <person name="Martin F."/>
        </authorList>
    </citation>
    <scope>NUCLEOTIDE SEQUENCE [LARGE SCALE GENOMIC DNA]</scope>
    <source>
        <strain evidence="3">Foug A</strain>
    </source>
</reference>
<reference evidence="2 3" key="1">
    <citation type="submission" date="2014-04" db="EMBL/GenBank/DDBJ databases">
        <authorList>
            <consortium name="DOE Joint Genome Institute"/>
            <person name="Kuo A."/>
            <person name="Kohler A."/>
            <person name="Nagy L.G."/>
            <person name="Floudas D."/>
            <person name="Copeland A."/>
            <person name="Barry K.W."/>
            <person name="Cichocki N."/>
            <person name="Veneault-Fourrey C."/>
            <person name="LaButti K."/>
            <person name="Lindquist E.A."/>
            <person name="Lipzen A."/>
            <person name="Lundell T."/>
            <person name="Morin E."/>
            <person name="Murat C."/>
            <person name="Sun H."/>
            <person name="Tunlid A."/>
            <person name="Henrissat B."/>
            <person name="Grigoriev I.V."/>
            <person name="Hibbett D.S."/>
            <person name="Martin F."/>
            <person name="Nordberg H.P."/>
            <person name="Cantor M.N."/>
            <person name="Hua S.X."/>
        </authorList>
    </citation>
    <scope>NUCLEOTIDE SEQUENCE [LARGE SCALE GENOMIC DNA]</scope>
    <source>
        <strain evidence="2 3">Foug A</strain>
    </source>
</reference>
<evidence type="ECO:0000313" key="3">
    <source>
        <dbReference type="Proteomes" id="UP000053989"/>
    </source>
</evidence>
<protein>
    <submittedName>
        <fullName evidence="2">Uncharacterized protein</fullName>
    </submittedName>
</protein>
<gene>
    <name evidence="2" type="ORF">SCLCIDRAFT_446419</name>
</gene>
<sequence length="111" mass="12099">MKRTVRCETTGRGVLLVTWRGIMMFLRGFVDKSRLENTHGLLDGGAHDTTVVKGHHNHSANPLPVKVSSPPPQQNGRFEGCSRVDIKLPDGHMNPGFSCGSVGTRVGDDYT</sequence>
<name>A0A0C2ZW52_9AGAM</name>
<dbReference type="HOGENOM" id="CLU_2159892_0_0_1"/>
<evidence type="ECO:0000256" key="1">
    <source>
        <dbReference type="SAM" id="MobiDB-lite"/>
    </source>
</evidence>
<evidence type="ECO:0000313" key="2">
    <source>
        <dbReference type="EMBL" id="KIM65698.1"/>
    </source>
</evidence>
<dbReference type="Proteomes" id="UP000053989">
    <property type="component" value="Unassembled WGS sequence"/>
</dbReference>
<dbReference type="InParanoid" id="A0A0C2ZW52"/>
<dbReference type="AlphaFoldDB" id="A0A0C2ZW52"/>